<keyword evidence="7" id="KW-1185">Reference proteome</keyword>
<dbReference type="EMBL" id="LT598447">
    <property type="protein sequence ID" value="SCV05939.1"/>
    <property type="molecule type" value="Genomic_DNA"/>
</dbReference>
<comment type="similarity">
    <text evidence="1 5">Belongs to the RAD52 family.</text>
</comment>
<dbReference type="Pfam" id="PF04098">
    <property type="entry name" value="Rad52_Rad22"/>
    <property type="match status" value="1"/>
</dbReference>
<keyword evidence="3 5" id="KW-0233">DNA recombination</keyword>
<name>A0A1G4KN91_9SACH</name>
<proteinExistence type="inferred from homology"/>
<evidence type="ECO:0000256" key="4">
    <source>
        <dbReference type="ARBA" id="ARBA00023204"/>
    </source>
</evidence>
<organism evidence="6 7">
    <name type="scientific">Lachancea nothofagi CBS 11611</name>
    <dbReference type="NCBI Taxonomy" id="1266666"/>
    <lineage>
        <taxon>Eukaryota</taxon>
        <taxon>Fungi</taxon>
        <taxon>Dikarya</taxon>
        <taxon>Ascomycota</taxon>
        <taxon>Saccharomycotina</taxon>
        <taxon>Saccharomycetes</taxon>
        <taxon>Saccharomycetales</taxon>
        <taxon>Saccharomycetaceae</taxon>
        <taxon>Lachancea</taxon>
    </lineage>
</organism>
<dbReference type="GO" id="GO:0000724">
    <property type="term" value="P:double-strand break repair via homologous recombination"/>
    <property type="evidence" value="ECO:0007669"/>
    <property type="project" value="TreeGrafter"/>
</dbReference>
<gene>
    <name evidence="6" type="ORF">LANO_0H18514G</name>
</gene>
<reference evidence="7" key="1">
    <citation type="submission" date="2016-03" db="EMBL/GenBank/DDBJ databases">
        <authorList>
            <person name="Devillers Hugo."/>
        </authorList>
    </citation>
    <scope>NUCLEOTIDE SEQUENCE [LARGE SCALE GENOMIC DNA]</scope>
</reference>
<evidence type="ECO:0000256" key="1">
    <source>
        <dbReference type="ARBA" id="ARBA00006638"/>
    </source>
</evidence>
<dbReference type="InterPro" id="IPR016810">
    <property type="entry name" value="Rad59"/>
</dbReference>
<evidence type="ECO:0000256" key="3">
    <source>
        <dbReference type="ARBA" id="ARBA00023172"/>
    </source>
</evidence>
<protein>
    <recommendedName>
        <fullName evidence="5">DNA repair protein RAD59</fullName>
    </recommendedName>
</protein>
<keyword evidence="4 5" id="KW-0234">DNA repair</keyword>
<dbReference type="PIRSF" id="PIRSF022936">
    <property type="entry name" value="RAD59_fungi"/>
    <property type="match status" value="1"/>
</dbReference>
<dbReference type="InterPro" id="IPR041247">
    <property type="entry name" value="Rad52_fam"/>
</dbReference>
<evidence type="ECO:0000256" key="2">
    <source>
        <dbReference type="ARBA" id="ARBA00022763"/>
    </source>
</evidence>
<comment type="subcellular location">
    <subcellularLocation>
        <location evidence="5">Nucleus</location>
    </subcellularLocation>
</comment>
<dbReference type="Proteomes" id="UP000189911">
    <property type="component" value="Chromosome H"/>
</dbReference>
<keyword evidence="2 5" id="KW-0227">DNA damage</keyword>
<accession>A0A1G4KN91</accession>
<dbReference type="OrthoDB" id="206565at2759"/>
<dbReference type="SUPFAM" id="SSF54768">
    <property type="entry name" value="dsRNA-binding domain-like"/>
    <property type="match status" value="1"/>
</dbReference>
<dbReference type="Gene3D" id="3.30.390.80">
    <property type="entry name" value="DNA repair protein Rad52/59/22"/>
    <property type="match status" value="1"/>
</dbReference>
<dbReference type="PANTHER" id="PTHR12132">
    <property type="entry name" value="DNA REPAIR AND RECOMBINATION PROTEIN RAD52, RAD59"/>
    <property type="match status" value="1"/>
</dbReference>
<evidence type="ECO:0000313" key="7">
    <source>
        <dbReference type="Proteomes" id="UP000189911"/>
    </source>
</evidence>
<dbReference type="InterPro" id="IPR007232">
    <property type="entry name" value="Rad52_Rad59_Rad22"/>
</dbReference>
<sequence>MSASLTNLTYDGATYETGPGVEELEFEELQVVEKWLNRPASAWAVQRIGVLQSKIESYTYKIYHRSRYGKHPLAKLIPAHILVQYANEALGFDGWSLEVLDIHVTSCRAVLAQDTAQEQCEPRHEVLTEAKVRVKLKDGTNTESSGFGKAAATSKGESFSRSKKEAVNDAFKKCFLQFEAIILKHEQRVSDNYYVDGLYGSKSKNAPNSRN</sequence>
<evidence type="ECO:0000313" key="6">
    <source>
        <dbReference type="EMBL" id="SCV05939.1"/>
    </source>
</evidence>
<comment type="function">
    <text evidence="5">Involved in the repair of double-strand breaks in DNA during vegetative growth via recombination and single-strand annealing. Anneals complementary single-stranded DNA.</text>
</comment>
<dbReference type="GO" id="GO:0005634">
    <property type="term" value="C:nucleus"/>
    <property type="evidence" value="ECO:0007669"/>
    <property type="project" value="UniProtKB-SubCell"/>
</dbReference>
<dbReference type="GO" id="GO:0045002">
    <property type="term" value="P:double-strand break repair via single-strand annealing"/>
    <property type="evidence" value="ECO:0007669"/>
    <property type="project" value="InterPro"/>
</dbReference>
<dbReference type="PANTHER" id="PTHR12132:SF2">
    <property type="entry name" value="DNA REPAIR PROTEIN RAD59"/>
    <property type="match status" value="1"/>
</dbReference>
<dbReference type="GO" id="GO:0006312">
    <property type="term" value="P:mitotic recombination"/>
    <property type="evidence" value="ECO:0007669"/>
    <property type="project" value="TreeGrafter"/>
</dbReference>
<evidence type="ECO:0000256" key="5">
    <source>
        <dbReference type="PIRNR" id="PIRNR022936"/>
    </source>
</evidence>
<dbReference type="AlphaFoldDB" id="A0A1G4KN91"/>
<keyword evidence="5" id="KW-0539">Nucleus</keyword>
<comment type="subunit">
    <text evidence="5">Interacts with RAD51 and RAD52.</text>
</comment>
<dbReference type="InterPro" id="IPR042525">
    <property type="entry name" value="Rad52_Rad59_Rad22_sf"/>
</dbReference>